<evidence type="ECO:0000256" key="5">
    <source>
        <dbReference type="SAM" id="MobiDB-lite"/>
    </source>
</evidence>
<proteinExistence type="predicted"/>
<evidence type="ECO:0000259" key="6">
    <source>
        <dbReference type="Pfam" id="PF01258"/>
    </source>
</evidence>
<feature type="domain" description="Zinc finger DksA/TraR C4-type" evidence="6">
    <location>
        <begin position="59"/>
        <end position="94"/>
    </location>
</feature>
<evidence type="ECO:0000256" key="1">
    <source>
        <dbReference type="ARBA" id="ARBA00022723"/>
    </source>
</evidence>
<evidence type="ECO:0000256" key="3">
    <source>
        <dbReference type="ARBA" id="ARBA00022833"/>
    </source>
</evidence>
<keyword evidence="8" id="KW-1185">Reference proteome</keyword>
<evidence type="ECO:0000313" key="8">
    <source>
        <dbReference type="Proteomes" id="UP000273405"/>
    </source>
</evidence>
<dbReference type="Gene3D" id="1.20.120.910">
    <property type="entry name" value="DksA, coiled-coil domain"/>
    <property type="match status" value="1"/>
</dbReference>
<dbReference type="OrthoDB" id="9803742at2"/>
<evidence type="ECO:0000256" key="4">
    <source>
        <dbReference type="PROSITE-ProRule" id="PRU00510"/>
    </source>
</evidence>
<dbReference type="Pfam" id="PF01258">
    <property type="entry name" value="zf-dskA_traR"/>
    <property type="match status" value="1"/>
</dbReference>
<keyword evidence="1" id="KW-0479">Metal-binding</keyword>
<gene>
    <name evidence="7" type="ORF">D7X12_04460</name>
</gene>
<dbReference type="GO" id="GO:0008270">
    <property type="term" value="F:zinc ion binding"/>
    <property type="evidence" value="ECO:0007669"/>
    <property type="project" value="UniProtKB-KW"/>
</dbReference>
<dbReference type="PANTHER" id="PTHR33823:SF4">
    <property type="entry name" value="GENERAL STRESS PROTEIN 16O"/>
    <property type="match status" value="1"/>
</dbReference>
<reference evidence="8" key="1">
    <citation type="submission" date="2018-09" db="EMBL/GenBank/DDBJ databases">
        <authorList>
            <person name="Livingstone P.G."/>
            <person name="Whitworth D.E."/>
        </authorList>
    </citation>
    <scope>NUCLEOTIDE SEQUENCE [LARGE SCALE GENOMIC DNA]</scope>
    <source>
        <strain evidence="8">CA040B</strain>
    </source>
</reference>
<keyword evidence="3" id="KW-0862">Zinc</keyword>
<dbReference type="AlphaFoldDB" id="A0A3A8NRN3"/>
<feature type="region of interest" description="Disordered" evidence="5">
    <location>
        <begin position="15"/>
        <end position="34"/>
    </location>
</feature>
<comment type="caution">
    <text evidence="7">The sequence shown here is derived from an EMBL/GenBank/DDBJ whole genome shotgun (WGS) entry which is preliminary data.</text>
</comment>
<accession>A0A3A8NRN3</accession>
<dbReference type="SUPFAM" id="SSF57716">
    <property type="entry name" value="Glucocorticoid receptor-like (DNA-binding domain)"/>
    <property type="match status" value="1"/>
</dbReference>
<dbReference type="EMBL" id="RAWG01000017">
    <property type="protein sequence ID" value="RKH46868.1"/>
    <property type="molecule type" value="Genomic_DNA"/>
</dbReference>
<keyword evidence="2" id="KW-0863">Zinc-finger</keyword>
<name>A0A3A8NRN3_9BACT</name>
<evidence type="ECO:0000256" key="2">
    <source>
        <dbReference type="ARBA" id="ARBA00022771"/>
    </source>
</evidence>
<feature type="zinc finger region" description="dksA C4-type" evidence="4">
    <location>
        <begin position="64"/>
        <end position="88"/>
    </location>
</feature>
<dbReference type="PROSITE" id="PS01102">
    <property type="entry name" value="ZF_DKSA_1"/>
    <property type="match status" value="1"/>
</dbReference>
<dbReference type="Proteomes" id="UP000273405">
    <property type="component" value="Unassembled WGS sequence"/>
</dbReference>
<protein>
    <submittedName>
        <fullName evidence="7">TraR/DksA family transcriptional regulator</fullName>
    </submittedName>
</protein>
<dbReference type="InterPro" id="IPR000962">
    <property type="entry name" value="Znf_DskA_TraR"/>
</dbReference>
<dbReference type="PANTHER" id="PTHR33823">
    <property type="entry name" value="RNA POLYMERASE-BINDING TRANSCRIPTION FACTOR DKSA-RELATED"/>
    <property type="match status" value="1"/>
</dbReference>
<organism evidence="7 8">
    <name type="scientific">Corallococcus sicarius</name>
    <dbReference type="NCBI Taxonomy" id="2316726"/>
    <lineage>
        <taxon>Bacteria</taxon>
        <taxon>Pseudomonadati</taxon>
        <taxon>Myxococcota</taxon>
        <taxon>Myxococcia</taxon>
        <taxon>Myxococcales</taxon>
        <taxon>Cystobacterineae</taxon>
        <taxon>Myxococcaceae</taxon>
        <taxon>Corallococcus</taxon>
    </lineage>
</organism>
<dbReference type="PROSITE" id="PS51128">
    <property type="entry name" value="ZF_DKSA_2"/>
    <property type="match status" value="1"/>
</dbReference>
<sequence>MLLCRRDALRTLRESAEAVPGSGARAPSLSANMHGASFTRQERLEMEEVEAALVRIEEGRFGGCERCGGAIGRHRLLAVPEARCCLTCADRRTQGAHR</sequence>
<dbReference type="InterPro" id="IPR020458">
    <property type="entry name" value="Znf_DskA_TraR_CS"/>
</dbReference>
<evidence type="ECO:0000313" key="7">
    <source>
        <dbReference type="EMBL" id="RKH46868.1"/>
    </source>
</evidence>